<reference evidence="4 5" key="1">
    <citation type="submission" date="2021-03" db="EMBL/GenBank/DDBJ databases">
        <title>Comparative Genomics and Metabolomics in the genus Turicibacter.</title>
        <authorList>
            <person name="Maki J."/>
            <person name="Looft T."/>
        </authorList>
    </citation>
    <scope>NUCLEOTIDE SEQUENCE</scope>
    <source>
        <strain evidence="4">ISU324</strain>
        <strain evidence="3 5">MMM721</strain>
    </source>
</reference>
<evidence type="ECO:0000313" key="3">
    <source>
        <dbReference type="EMBL" id="UUF07226.1"/>
    </source>
</evidence>
<evidence type="ECO:0000259" key="2">
    <source>
        <dbReference type="Pfam" id="PF22570"/>
    </source>
</evidence>
<feature type="domain" description="LiaF transmembrane" evidence="2">
    <location>
        <begin position="9"/>
        <end position="99"/>
    </location>
</feature>
<evidence type="ECO:0000313" key="5">
    <source>
        <dbReference type="Proteomes" id="UP001058016"/>
    </source>
</evidence>
<evidence type="ECO:0000313" key="6">
    <source>
        <dbReference type="Proteomes" id="UP001058072"/>
    </source>
</evidence>
<feature type="transmembrane region" description="Helical" evidence="1">
    <location>
        <begin position="59"/>
        <end position="77"/>
    </location>
</feature>
<accession>A0A9Q9CS90</accession>
<dbReference type="Proteomes" id="UP001058016">
    <property type="component" value="Chromosome"/>
</dbReference>
<feature type="transmembrane region" description="Helical" evidence="1">
    <location>
        <begin position="7"/>
        <end position="29"/>
    </location>
</feature>
<feature type="transmembrane region" description="Helical" evidence="1">
    <location>
        <begin position="83"/>
        <end position="101"/>
    </location>
</feature>
<dbReference type="Proteomes" id="UP001058072">
    <property type="component" value="Chromosome"/>
</dbReference>
<dbReference type="EMBL" id="CP071250">
    <property type="protein sequence ID" value="UUF09722.1"/>
    <property type="molecule type" value="Genomic_DNA"/>
</dbReference>
<keyword evidence="1" id="KW-1133">Transmembrane helix</keyword>
<proteinExistence type="predicted"/>
<dbReference type="Pfam" id="PF22570">
    <property type="entry name" value="LiaF-TM"/>
    <property type="match status" value="1"/>
</dbReference>
<dbReference type="AlphaFoldDB" id="A0A9Q9CS90"/>
<evidence type="ECO:0000313" key="4">
    <source>
        <dbReference type="EMBL" id="UUF09722.1"/>
    </source>
</evidence>
<feature type="transmembrane region" description="Helical" evidence="1">
    <location>
        <begin position="35"/>
        <end position="52"/>
    </location>
</feature>
<sequence length="106" mass="11824">MKLSRTDLFWGIALIVIGIGFGGEALGLWNFEVFFNGWWTLFIIVPCLTNMFESGVKRSNTIGLTIGSLLLLSSWNVVPEELVVPLLLVVIGGVLIFIRPWSDRND</sequence>
<keyword evidence="1" id="KW-0812">Transmembrane</keyword>
<keyword evidence="1" id="KW-0472">Membrane</keyword>
<gene>
    <name evidence="3" type="ORF">J0J69_03680</name>
    <name evidence="4" type="ORF">J0J70_10020</name>
</gene>
<protein>
    <recommendedName>
        <fullName evidence="2">LiaF transmembrane domain-containing protein</fullName>
    </recommendedName>
</protein>
<keyword evidence="5" id="KW-1185">Reference proteome</keyword>
<organism evidence="4 6">
    <name type="scientific">Turicibacter bilis</name>
    <dbReference type="NCBI Taxonomy" id="2735723"/>
    <lineage>
        <taxon>Bacteria</taxon>
        <taxon>Bacillati</taxon>
        <taxon>Bacillota</taxon>
        <taxon>Erysipelotrichia</taxon>
        <taxon>Erysipelotrichales</taxon>
        <taxon>Turicibacteraceae</taxon>
        <taxon>Turicibacter</taxon>
    </lineage>
</organism>
<dbReference type="EMBL" id="CP071249">
    <property type="protein sequence ID" value="UUF07226.1"/>
    <property type="molecule type" value="Genomic_DNA"/>
</dbReference>
<dbReference type="InterPro" id="IPR054331">
    <property type="entry name" value="LiaF_TM"/>
</dbReference>
<name>A0A9Q9CS90_9FIRM</name>
<evidence type="ECO:0000256" key="1">
    <source>
        <dbReference type="SAM" id="Phobius"/>
    </source>
</evidence>
<dbReference type="RefSeq" id="WP_212724632.1">
    <property type="nucleotide sequence ID" value="NZ_JBCLMR010000003.1"/>
</dbReference>